<protein>
    <submittedName>
        <fullName evidence="1">Uncharacterized protein</fullName>
    </submittedName>
</protein>
<accession>A0AAE9CTC1</accession>
<evidence type="ECO:0000313" key="2">
    <source>
        <dbReference type="EMBL" id="UMM39998.1"/>
    </source>
</evidence>
<dbReference type="Proteomes" id="UP000829354">
    <property type="component" value="Chromosome X"/>
</dbReference>
<evidence type="ECO:0000313" key="1">
    <source>
        <dbReference type="EMBL" id="ULT80695.1"/>
    </source>
</evidence>
<sequence>MRWTSFANSCCIILQDFCPPSSGRKISLKTFCILPSGAWSGFRCIIHFSILDLTFFNHRFYYCGKLIKIGNIGGRHKTRDGVPGRGGGVGRRKAVYGTLTSTWHVPAAAALHK</sequence>
<proteinExistence type="predicted"/>
<evidence type="ECO:0000313" key="4">
    <source>
        <dbReference type="Proteomes" id="UP000829354"/>
    </source>
</evidence>
<gene>
    <name evidence="1" type="ORF">L3Y34_010919</name>
    <name evidence="2" type="ORF">L5515_016802</name>
</gene>
<reference evidence="1 3" key="2">
    <citation type="submission" date="2022-05" db="EMBL/GenBank/DDBJ databases">
        <title>Chromosome-level reference genomes for two strains of Caenorhabditis briggsae: an improved platform for comparative genomics.</title>
        <authorList>
            <person name="Stevens L."/>
            <person name="Andersen E.C."/>
        </authorList>
    </citation>
    <scope>NUCLEOTIDE SEQUENCE [LARGE SCALE GENOMIC DNA]</scope>
    <source>
        <strain evidence="1">QX1410_ONT</strain>
        <tissue evidence="1">Whole-organism</tissue>
    </source>
</reference>
<organism evidence="1 3">
    <name type="scientific">Caenorhabditis briggsae</name>
    <dbReference type="NCBI Taxonomy" id="6238"/>
    <lineage>
        <taxon>Eukaryota</taxon>
        <taxon>Metazoa</taxon>
        <taxon>Ecdysozoa</taxon>
        <taxon>Nematoda</taxon>
        <taxon>Chromadorea</taxon>
        <taxon>Rhabditida</taxon>
        <taxon>Rhabditina</taxon>
        <taxon>Rhabditomorpha</taxon>
        <taxon>Rhabditoidea</taxon>
        <taxon>Rhabditidae</taxon>
        <taxon>Peloderinae</taxon>
        <taxon>Caenorhabditis</taxon>
    </lineage>
</organism>
<name>A0AAE9CTC1_CAEBR</name>
<evidence type="ECO:0000313" key="3">
    <source>
        <dbReference type="Proteomes" id="UP000827892"/>
    </source>
</evidence>
<keyword evidence="4" id="KW-1185">Reference proteome</keyword>
<reference evidence="2 4" key="1">
    <citation type="submission" date="2022-04" db="EMBL/GenBank/DDBJ databases">
        <title>Chromosome-level reference genomes for two strains of Caenorhabditis briggsae: an improved platform for comparative genomics.</title>
        <authorList>
            <person name="Stevens L."/>
            <person name="Andersen E."/>
        </authorList>
    </citation>
    <scope>NUCLEOTIDE SEQUENCE [LARGE SCALE GENOMIC DNA]</scope>
    <source>
        <strain evidence="2">VX34</strain>
        <tissue evidence="2">Whole-organism</tissue>
    </source>
</reference>
<dbReference type="Proteomes" id="UP000827892">
    <property type="component" value="Chromosome X"/>
</dbReference>
<dbReference type="EMBL" id="CP090896">
    <property type="protein sequence ID" value="ULT80695.1"/>
    <property type="molecule type" value="Genomic_DNA"/>
</dbReference>
<dbReference type="EMBL" id="CP092625">
    <property type="protein sequence ID" value="UMM39998.1"/>
    <property type="molecule type" value="Genomic_DNA"/>
</dbReference>
<dbReference type="AlphaFoldDB" id="A0AAE9CTC1"/>